<protein>
    <submittedName>
        <fullName evidence="3">Uncharacterized protein</fullName>
    </submittedName>
</protein>
<feature type="compositionally biased region" description="Acidic residues" evidence="1">
    <location>
        <begin position="94"/>
        <end position="105"/>
    </location>
</feature>
<gene>
    <name evidence="3" type="ORF">M5K25_020338</name>
</gene>
<feature type="compositionally biased region" description="Gly residues" evidence="1">
    <location>
        <begin position="118"/>
        <end position="131"/>
    </location>
</feature>
<feature type="transmembrane region" description="Helical" evidence="2">
    <location>
        <begin position="55"/>
        <end position="74"/>
    </location>
</feature>
<name>A0ABD0U9L5_DENTH</name>
<keyword evidence="2" id="KW-1133">Transmembrane helix</keyword>
<proteinExistence type="predicted"/>
<comment type="caution">
    <text evidence="3">The sequence shown here is derived from an EMBL/GenBank/DDBJ whole genome shotgun (WGS) entry which is preliminary data.</text>
</comment>
<feature type="region of interest" description="Disordered" evidence="1">
    <location>
        <begin position="112"/>
        <end position="131"/>
    </location>
</feature>
<sequence>MPALRQQPQQLLICIVCQTHRATGVAGPWVPPLGFRISHLSPALESGLVEPGFDIVVIFIIISGIVVAVAVAGWRRGVGGGGGTGAEVRHESDGGDEEEDADGDAEAVAKFSDPFGAEDGGGRVARAEAGG</sequence>
<dbReference type="AlphaFoldDB" id="A0ABD0U9L5"/>
<accession>A0ABD0U9L5</accession>
<evidence type="ECO:0000256" key="1">
    <source>
        <dbReference type="SAM" id="MobiDB-lite"/>
    </source>
</evidence>
<feature type="region of interest" description="Disordered" evidence="1">
    <location>
        <begin position="76"/>
        <end position="107"/>
    </location>
</feature>
<feature type="compositionally biased region" description="Gly residues" evidence="1">
    <location>
        <begin position="76"/>
        <end position="85"/>
    </location>
</feature>
<keyword evidence="2" id="KW-0472">Membrane</keyword>
<reference evidence="3 4" key="1">
    <citation type="journal article" date="2024" name="Plant Biotechnol. J.">
        <title>Dendrobium thyrsiflorum genome and its molecular insights into genes involved in important horticultural traits.</title>
        <authorList>
            <person name="Chen B."/>
            <person name="Wang J.Y."/>
            <person name="Zheng P.J."/>
            <person name="Li K.L."/>
            <person name="Liang Y.M."/>
            <person name="Chen X.F."/>
            <person name="Zhang C."/>
            <person name="Zhao X."/>
            <person name="He X."/>
            <person name="Zhang G.Q."/>
            <person name="Liu Z.J."/>
            <person name="Xu Q."/>
        </authorList>
    </citation>
    <scope>NUCLEOTIDE SEQUENCE [LARGE SCALE GENOMIC DNA]</scope>
    <source>
        <strain evidence="3">GZMU011</strain>
    </source>
</reference>
<evidence type="ECO:0000256" key="2">
    <source>
        <dbReference type="SAM" id="Phobius"/>
    </source>
</evidence>
<organism evidence="3 4">
    <name type="scientific">Dendrobium thyrsiflorum</name>
    <name type="common">Pinecone-like raceme dendrobium</name>
    <name type="synonym">Orchid</name>
    <dbReference type="NCBI Taxonomy" id="117978"/>
    <lineage>
        <taxon>Eukaryota</taxon>
        <taxon>Viridiplantae</taxon>
        <taxon>Streptophyta</taxon>
        <taxon>Embryophyta</taxon>
        <taxon>Tracheophyta</taxon>
        <taxon>Spermatophyta</taxon>
        <taxon>Magnoliopsida</taxon>
        <taxon>Liliopsida</taxon>
        <taxon>Asparagales</taxon>
        <taxon>Orchidaceae</taxon>
        <taxon>Epidendroideae</taxon>
        <taxon>Malaxideae</taxon>
        <taxon>Dendrobiinae</taxon>
        <taxon>Dendrobium</taxon>
    </lineage>
</organism>
<keyword evidence="2" id="KW-0812">Transmembrane</keyword>
<evidence type="ECO:0000313" key="4">
    <source>
        <dbReference type="Proteomes" id="UP001552299"/>
    </source>
</evidence>
<evidence type="ECO:0000313" key="3">
    <source>
        <dbReference type="EMBL" id="KAL0909465.1"/>
    </source>
</evidence>
<keyword evidence="4" id="KW-1185">Reference proteome</keyword>
<dbReference type="Proteomes" id="UP001552299">
    <property type="component" value="Unassembled WGS sequence"/>
</dbReference>
<dbReference type="EMBL" id="JANQDX010000016">
    <property type="protein sequence ID" value="KAL0909465.1"/>
    <property type="molecule type" value="Genomic_DNA"/>
</dbReference>